<keyword evidence="1" id="KW-0812">Transmembrane</keyword>
<gene>
    <name evidence="2" type="ORF">RRF57_007205</name>
</gene>
<evidence type="ECO:0000313" key="2">
    <source>
        <dbReference type="EMBL" id="KAK5631491.1"/>
    </source>
</evidence>
<organism evidence="2 3">
    <name type="scientific">Xylaria bambusicola</name>
    <dbReference type="NCBI Taxonomy" id="326684"/>
    <lineage>
        <taxon>Eukaryota</taxon>
        <taxon>Fungi</taxon>
        <taxon>Dikarya</taxon>
        <taxon>Ascomycota</taxon>
        <taxon>Pezizomycotina</taxon>
        <taxon>Sordariomycetes</taxon>
        <taxon>Xylariomycetidae</taxon>
        <taxon>Xylariales</taxon>
        <taxon>Xylariaceae</taxon>
        <taxon>Xylaria</taxon>
    </lineage>
</organism>
<keyword evidence="1" id="KW-1133">Transmembrane helix</keyword>
<sequence>MSRIQRVQDLGNDIAVYQDEIKSQNDKQKQSDERDYETLGEIAKMKGYKSPEEYVDAALAALPTERRQEFQKLREEITKTGRNGETILFVTGIVATLGMIGAAILTDNGLKVMSTIGSWASGLRASATSVELSLAGAANEAKSFAGLGEEAMKGSKNFSLRNVTAAEGTLAAKGAQEASTLLKVGRFASKATVVLLPTYPNQASLLQVLATIGGLIYEGVEGKKQMEKCQQWTLELCAKRFMVYKMKDNTETMFSFMSKIYGLLEYEKLIREDEDIPPKKKETKIQKKIQEVADEFGKLPVPVDATVYGSLGIKDEAARSWTNGDPTLGQVQQYIQDLGDGKVKTEG</sequence>
<keyword evidence="3" id="KW-1185">Reference proteome</keyword>
<keyword evidence="1" id="KW-0472">Membrane</keyword>
<reference evidence="2 3" key="1">
    <citation type="submission" date="2023-10" db="EMBL/GenBank/DDBJ databases">
        <title>Draft genome sequence of Xylaria bambusicola isolate GMP-LS, the root and basal stem rot pathogen of sugarcane in Indonesia.</title>
        <authorList>
            <person name="Selvaraj P."/>
            <person name="Muralishankar V."/>
            <person name="Muruganantham S."/>
            <person name="Sp S."/>
            <person name="Haryani S."/>
            <person name="Lau K.J.X."/>
            <person name="Naqvi N.I."/>
        </authorList>
    </citation>
    <scope>NUCLEOTIDE SEQUENCE [LARGE SCALE GENOMIC DNA]</scope>
    <source>
        <strain evidence="2">GMP-LS</strain>
    </source>
</reference>
<feature type="transmembrane region" description="Helical" evidence="1">
    <location>
        <begin position="87"/>
        <end position="105"/>
    </location>
</feature>
<protein>
    <submittedName>
        <fullName evidence="2">Uncharacterized protein</fullName>
    </submittedName>
</protein>
<proteinExistence type="predicted"/>
<evidence type="ECO:0000256" key="1">
    <source>
        <dbReference type="SAM" id="Phobius"/>
    </source>
</evidence>
<comment type="caution">
    <text evidence="2">The sequence shown here is derived from an EMBL/GenBank/DDBJ whole genome shotgun (WGS) entry which is preliminary data.</text>
</comment>
<dbReference type="EMBL" id="JAWHQM010000019">
    <property type="protein sequence ID" value="KAK5631491.1"/>
    <property type="molecule type" value="Genomic_DNA"/>
</dbReference>
<evidence type="ECO:0000313" key="3">
    <source>
        <dbReference type="Proteomes" id="UP001305414"/>
    </source>
</evidence>
<name>A0AAN7ZA94_9PEZI</name>
<dbReference type="Proteomes" id="UP001305414">
    <property type="component" value="Unassembled WGS sequence"/>
</dbReference>
<accession>A0AAN7ZA94</accession>
<dbReference type="AlphaFoldDB" id="A0AAN7ZA94"/>